<evidence type="ECO:0008006" key="5">
    <source>
        <dbReference type="Google" id="ProtNLM"/>
    </source>
</evidence>
<evidence type="ECO:0000313" key="3">
    <source>
        <dbReference type="EMBL" id="CPR12313.1"/>
    </source>
</evidence>
<dbReference type="EMBL" id="CSTD01000004">
    <property type="protein sequence ID" value="CPR12313.1"/>
    <property type="molecule type" value="Genomic_DNA"/>
</dbReference>
<feature type="compositionally biased region" description="Basic and acidic residues" evidence="1">
    <location>
        <begin position="195"/>
        <end position="207"/>
    </location>
</feature>
<dbReference type="Proteomes" id="UP000198875">
    <property type="component" value="Unassembled WGS sequence"/>
</dbReference>
<dbReference type="AlphaFoldDB" id="A0A0U0WC02"/>
<evidence type="ECO:0000256" key="1">
    <source>
        <dbReference type="SAM" id="MobiDB-lite"/>
    </source>
</evidence>
<name>A0A0U0WC02_MYCBE</name>
<gene>
    <name evidence="3" type="ORF">BN971_03607</name>
</gene>
<protein>
    <recommendedName>
        <fullName evidence="5">Secreted protein</fullName>
    </recommendedName>
</protein>
<feature type="compositionally biased region" description="Basic residues" evidence="1">
    <location>
        <begin position="225"/>
        <end position="234"/>
    </location>
</feature>
<dbReference type="OrthoDB" id="3208582at2"/>
<keyword evidence="2" id="KW-0472">Membrane</keyword>
<accession>A0A0U0WC02</accession>
<feature type="region of interest" description="Disordered" evidence="1">
    <location>
        <begin position="168"/>
        <end position="234"/>
    </location>
</feature>
<proteinExistence type="predicted"/>
<feature type="transmembrane region" description="Helical" evidence="2">
    <location>
        <begin position="131"/>
        <end position="150"/>
    </location>
</feature>
<keyword evidence="2" id="KW-0812">Transmembrane</keyword>
<feature type="transmembrane region" description="Helical" evidence="2">
    <location>
        <begin position="60"/>
        <end position="79"/>
    </location>
</feature>
<sequence>MKSTEYDRPGGLRMPRSRGAISGLLLVILGAWGALIPFVGPHFNFAYTPDQEWAWTSARGWLEVLPGAATVVGGLLLILAGNRAAAMLGGWLAVLSGAWFVVGNQVAPLLGIGSAGDPVAATERKRTALEISYFTGLGALIIFIGGVVLARTAVRLARDVTPVAAAADPRPAPAAEPHHEVVGEPVSSGAMTMPRGDRYVVPEEARPKRGWRRQRADAEPAGHSRFLHWPHPQR</sequence>
<feature type="transmembrane region" description="Helical" evidence="2">
    <location>
        <begin position="91"/>
        <end position="111"/>
    </location>
</feature>
<keyword evidence="2" id="KW-1133">Transmembrane helix</keyword>
<feature type="transmembrane region" description="Helical" evidence="2">
    <location>
        <begin position="21"/>
        <end position="40"/>
    </location>
</feature>
<evidence type="ECO:0000313" key="4">
    <source>
        <dbReference type="Proteomes" id="UP000198875"/>
    </source>
</evidence>
<dbReference type="RefSeq" id="WP_085181168.1">
    <property type="nucleotide sequence ID" value="NZ_CSTD01000004.1"/>
</dbReference>
<organism evidence="3 4">
    <name type="scientific">Mycobacterium bohemicum DSM 44277</name>
    <dbReference type="NCBI Taxonomy" id="1236609"/>
    <lineage>
        <taxon>Bacteria</taxon>
        <taxon>Bacillati</taxon>
        <taxon>Actinomycetota</taxon>
        <taxon>Actinomycetes</taxon>
        <taxon>Mycobacteriales</taxon>
        <taxon>Mycobacteriaceae</taxon>
        <taxon>Mycobacterium</taxon>
    </lineage>
</organism>
<reference evidence="3 4" key="1">
    <citation type="submission" date="2015-03" db="EMBL/GenBank/DDBJ databases">
        <authorList>
            <person name="Murphy D."/>
        </authorList>
    </citation>
    <scope>NUCLEOTIDE SEQUENCE [LARGE SCALE GENOMIC DNA]</scope>
    <source>
        <strain evidence="3 4">DSM 44277</strain>
    </source>
</reference>
<evidence type="ECO:0000256" key="2">
    <source>
        <dbReference type="SAM" id="Phobius"/>
    </source>
</evidence>